<name>A0ABR6XKI8_9BURK</name>
<accession>A0ABR6XKI8</accession>
<keyword evidence="1" id="KW-0472">Membrane</keyword>
<dbReference type="InterPro" id="IPR050640">
    <property type="entry name" value="Bact_2-comp_sensor_kinase"/>
</dbReference>
<dbReference type="InterPro" id="IPR010559">
    <property type="entry name" value="Sig_transdc_His_kin_internal"/>
</dbReference>
<dbReference type="RefSeq" id="WP_186889077.1">
    <property type="nucleotide sequence ID" value="NZ_JACOFU010000001.1"/>
</dbReference>
<dbReference type="InterPro" id="IPR036890">
    <property type="entry name" value="HATPase_C_sf"/>
</dbReference>
<evidence type="ECO:0000259" key="2">
    <source>
        <dbReference type="Pfam" id="PF06580"/>
    </source>
</evidence>
<keyword evidence="3" id="KW-0808">Transferase</keyword>
<organism evidence="3 4">
    <name type="scientific">Undibacterium amnicola</name>
    <dbReference type="NCBI Taxonomy" id="1834038"/>
    <lineage>
        <taxon>Bacteria</taxon>
        <taxon>Pseudomonadati</taxon>
        <taxon>Pseudomonadota</taxon>
        <taxon>Betaproteobacteria</taxon>
        <taxon>Burkholderiales</taxon>
        <taxon>Oxalobacteraceae</taxon>
        <taxon>Undibacterium</taxon>
    </lineage>
</organism>
<feature type="transmembrane region" description="Helical" evidence="1">
    <location>
        <begin position="20"/>
        <end position="40"/>
    </location>
</feature>
<evidence type="ECO:0000313" key="3">
    <source>
        <dbReference type="EMBL" id="MBC3830029.1"/>
    </source>
</evidence>
<evidence type="ECO:0000313" key="4">
    <source>
        <dbReference type="Proteomes" id="UP000643610"/>
    </source>
</evidence>
<keyword evidence="3" id="KW-0418">Kinase</keyword>
<protein>
    <submittedName>
        <fullName evidence="3">Histidine kinase</fullName>
    </submittedName>
</protein>
<keyword evidence="1" id="KW-0812">Transmembrane</keyword>
<dbReference type="PANTHER" id="PTHR34220">
    <property type="entry name" value="SENSOR HISTIDINE KINASE YPDA"/>
    <property type="match status" value="1"/>
</dbReference>
<feature type="domain" description="Signal transduction histidine kinase internal region" evidence="2">
    <location>
        <begin position="151"/>
        <end position="229"/>
    </location>
</feature>
<sequence length="343" mass="39078">MKKDEEKSELLIPDCCNLGIVVRVLVSSNLLVLLCLMARGQGWAQNFQDFVETSMLVESICLLSLLFLCGFRRVLEREPASAWMQRIVCGTVPALVCYVVIFVLGDLEWFAYSFPNLDMLLAILFCFVIGLGFQHYFELRTKAFSPALGEARLQALQARIRPHFLFNSLNAVLSLIRTEPRRAETALEDLADLFRALMRDTRNMSTLADEIILCKQYLAIEKIRLGDRLEVDWQLQELQQIELSATKVPALLLQPLIENAIHYGVEPATNLAPICISIQKSLDKIEVKVINNYYPHAQLSKGNHMALDNIRQRLKLLYDIEAQLQTSQTDDKFVVQLTFPDKS</sequence>
<feature type="transmembrane region" description="Helical" evidence="1">
    <location>
        <begin position="119"/>
        <end position="137"/>
    </location>
</feature>
<gene>
    <name evidence="3" type="ORF">H8K33_00745</name>
</gene>
<feature type="transmembrane region" description="Helical" evidence="1">
    <location>
        <begin position="87"/>
        <end position="107"/>
    </location>
</feature>
<dbReference type="GO" id="GO:0016301">
    <property type="term" value="F:kinase activity"/>
    <property type="evidence" value="ECO:0007669"/>
    <property type="project" value="UniProtKB-KW"/>
</dbReference>
<dbReference type="Gene3D" id="3.30.565.10">
    <property type="entry name" value="Histidine kinase-like ATPase, C-terminal domain"/>
    <property type="match status" value="1"/>
</dbReference>
<dbReference type="EMBL" id="JACOFU010000001">
    <property type="protein sequence ID" value="MBC3830029.1"/>
    <property type="molecule type" value="Genomic_DNA"/>
</dbReference>
<comment type="caution">
    <text evidence="3">The sequence shown here is derived from an EMBL/GenBank/DDBJ whole genome shotgun (WGS) entry which is preliminary data.</text>
</comment>
<evidence type="ECO:0000256" key="1">
    <source>
        <dbReference type="SAM" id="Phobius"/>
    </source>
</evidence>
<dbReference type="Proteomes" id="UP000643610">
    <property type="component" value="Unassembled WGS sequence"/>
</dbReference>
<keyword evidence="4" id="KW-1185">Reference proteome</keyword>
<dbReference type="PANTHER" id="PTHR34220:SF7">
    <property type="entry name" value="SENSOR HISTIDINE KINASE YPDA"/>
    <property type="match status" value="1"/>
</dbReference>
<proteinExistence type="predicted"/>
<keyword evidence="1" id="KW-1133">Transmembrane helix</keyword>
<reference evidence="3 4" key="1">
    <citation type="submission" date="2020-08" db="EMBL/GenBank/DDBJ databases">
        <title>Novel species isolated from subtropical streams in China.</title>
        <authorList>
            <person name="Lu H."/>
        </authorList>
    </citation>
    <scope>NUCLEOTIDE SEQUENCE [LARGE SCALE GENOMIC DNA]</scope>
    <source>
        <strain evidence="3 4">KCTC 52442</strain>
    </source>
</reference>
<feature type="transmembrane region" description="Helical" evidence="1">
    <location>
        <begin position="55"/>
        <end position="75"/>
    </location>
</feature>
<dbReference type="Pfam" id="PF06580">
    <property type="entry name" value="His_kinase"/>
    <property type="match status" value="1"/>
</dbReference>